<keyword evidence="4" id="KW-1185">Reference proteome</keyword>
<proteinExistence type="predicted"/>
<evidence type="ECO:0000256" key="1">
    <source>
        <dbReference type="SAM" id="Coils"/>
    </source>
</evidence>
<sequence>MSETQEVIYFSAIKTDTKTPFSDIKELSKSSGVEAKFIDFRLYDVVTIYTNEQNAEPVTLSKDELEIFENRDFYLDPSLKIEQVYSVEFFDIRVSPPPKLPPISVGANSLLTKIVATISPSSEVSYEPGYELFLYEFIAKQLIRAGILVGIRERDIRSELGRITSVLRIKEIIDQSYTFVVATGIEPRPAVDSKMIFHYKNKFENIDKHDRIDHANRGFLLGVVPDEIIIEFIKSKQGSNGRNVRGEFIKVNDPKEEALKEINITENIEREEDDRSIKFRAKKAGFVSEDKGTYDIKEQLEINEINFRQTGSVKTEMDSNVSLVIKEDDIFKDAIGTGVVVEAKEVNVKGNVAANAQIKSDKVKIGGQTHAKAKIEAKTADIAIHIGQVIADEVVIDRLEGGSVVAKKVKIKSVVGGQITADEIKIETLGSNCTINALELIDIKYLRGTNNRFIIDARRIKDKGYDIEGQIEKIKDFEHKILKMPKQIETKKIIIDENKASIYTIKAKVEELQAAKVVPPVTFMKKLKEYQQLVIDYNELLKDFNAKKAELKRLKDELDVMQNGIFAAKIINRSNWLELNEIKFILVDPPKEVVYPTRQNEMARVISLVKVGDEIEPKFEIKKSNDLNLLPKEKD</sequence>
<dbReference type="InterPro" id="IPR046866">
    <property type="entry name" value="FapA_N"/>
</dbReference>
<keyword evidence="1" id="KW-0175">Coiled coil</keyword>
<evidence type="ECO:0000259" key="2">
    <source>
        <dbReference type="Pfam" id="PF20250"/>
    </source>
</evidence>
<dbReference type="Proteomes" id="UP001173801">
    <property type="component" value="Unassembled WGS sequence"/>
</dbReference>
<dbReference type="Pfam" id="PF20250">
    <property type="entry name" value="FapA_N"/>
    <property type="match status" value="1"/>
</dbReference>
<organism evidence="3 4">
    <name type="scientific">Campylobacter gastrosuis</name>
    <dbReference type="NCBI Taxonomy" id="2974576"/>
    <lineage>
        <taxon>Bacteria</taxon>
        <taxon>Pseudomonadati</taxon>
        <taxon>Campylobacterota</taxon>
        <taxon>Epsilonproteobacteria</taxon>
        <taxon>Campylobacterales</taxon>
        <taxon>Campylobacteraceae</taxon>
        <taxon>Campylobacter</taxon>
    </lineage>
</organism>
<evidence type="ECO:0000313" key="3">
    <source>
        <dbReference type="EMBL" id="MDL0088310.1"/>
    </source>
</evidence>
<dbReference type="RefSeq" id="WP_284936960.1">
    <property type="nucleotide sequence ID" value="NZ_JANURM010000002.1"/>
</dbReference>
<feature type="domain" description="Flagellar Assembly Protein A N-terminal region" evidence="2">
    <location>
        <begin position="126"/>
        <end position="291"/>
    </location>
</feature>
<dbReference type="EMBL" id="JANURM010000002">
    <property type="protein sequence ID" value="MDL0088310.1"/>
    <property type="molecule type" value="Genomic_DNA"/>
</dbReference>
<protein>
    <submittedName>
        <fullName evidence="3">FapA family protein</fullName>
    </submittedName>
</protein>
<feature type="coiled-coil region" evidence="1">
    <location>
        <begin position="527"/>
        <end position="564"/>
    </location>
</feature>
<reference evidence="3" key="2">
    <citation type="journal article" date="2023" name="Microorganisms">
        <title>Isolation and Genomic Characteristics of Cat-Borne Campylobacter felis sp. nov. and Sheep-Borne Campylobacter ovis sp. nov.</title>
        <authorList>
            <person name="Wang H."/>
            <person name="Li Y."/>
            <person name="Gu Y."/>
            <person name="Zhou G."/>
            <person name="Chen X."/>
            <person name="Zhang X."/>
            <person name="Shao Z."/>
            <person name="Zhang J."/>
            <person name="Zhang M."/>
        </authorList>
    </citation>
    <scope>NUCLEOTIDE SEQUENCE</scope>
    <source>
        <strain evidence="3">PS10</strain>
    </source>
</reference>
<reference evidence="3" key="1">
    <citation type="submission" date="2022-08" db="EMBL/GenBank/DDBJ databases">
        <authorList>
            <person name="Wang H."/>
        </authorList>
    </citation>
    <scope>NUCLEOTIDE SEQUENCE</scope>
    <source>
        <strain evidence="3">PS10</strain>
    </source>
</reference>
<gene>
    <name evidence="3" type="ORF">NYG85_02815</name>
</gene>
<accession>A0ABT7HNU1</accession>
<evidence type="ECO:0000313" key="4">
    <source>
        <dbReference type="Proteomes" id="UP001173801"/>
    </source>
</evidence>
<name>A0ABT7HNU1_9BACT</name>
<comment type="caution">
    <text evidence="3">The sequence shown here is derived from an EMBL/GenBank/DDBJ whole genome shotgun (WGS) entry which is preliminary data.</text>
</comment>